<dbReference type="EMBL" id="CM043026">
    <property type="protein sequence ID" value="KAI4590776.1"/>
    <property type="molecule type" value="Genomic_DNA"/>
</dbReference>
<evidence type="ECO:0000313" key="2">
    <source>
        <dbReference type="Proteomes" id="UP001057279"/>
    </source>
</evidence>
<keyword evidence="2" id="KW-1185">Reference proteome</keyword>
<gene>
    <name evidence="1" type="ORF">MJG53_001825</name>
</gene>
<accession>A0ACB9VL90</accession>
<reference evidence="1" key="1">
    <citation type="submission" date="2022-03" db="EMBL/GenBank/DDBJ databases">
        <title>Genomic analyses of argali, domestic sheep and their hybrids provide insights into chromosomal evolution, heterosis and genetic basis of agronomic traits.</title>
        <authorList>
            <person name="Li M."/>
        </authorList>
    </citation>
    <scope>NUCLEOTIDE SEQUENCE</scope>
    <source>
        <strain evidence="1">F1 hybrid</strain>
    </source>
</reference>
<comment type="caution">
    <text evidence="1">The sequence shown here is derived from an EMBL/GenBank/DDBJ whole genome shotgun (WGS) entry which is preliminary data.</text>
</comment>
<proteinExistence type="predicted"/>
<organism evidence="1 2">
    <name type="scientific">Ovis ammon polii x Ovis aries</name>
    <dbReference type="NCBI Taxonomy" id="2918886"/>
    <lineage>
        <taxon>Eukaryota</taxon>
        <taxon>Metazoa</taxon>
        <taxon>Chordata</taxon>
        <taxon>Craniata</taxon>
        <taxon>Vertebrata</taxon>
        <taxon>Euteleostomi</taxon>
        <taxon>Mammalia</taxon>
        <taxon>Eutheria</taxon>
        <taxon>Laurasiatheria</taxon>
        <taxon>Artiodactyla</taxon>
        <taxon>Ruminantia</taxon>
        <taxon>Pecora</taxon>
        <taxon>Bovidae</taxon>
        <taxon>Caprinae</taxon>
        <taxon>Ovis</taxon>
    </lineage>
</organism>
<sequence>MASGRDMMAPISLVENDNAQLSVNQEAIETLEKISHPVVVVAIVGLYRTGKSYLMNRLAGQNHGFPLGSTVQSKTKGIWMWCVPHPSKSDHTLVLLDTEGLGDVEKGDSKNDSWIFALAVLLCSTFIYNSMSTINNQALEHLQKKQKNSVLTSSPMQKPRHSEREYQSLEIEIIKNKKEDFVLQNEEASVKYCQVKLDEISKTLMESISAGTFSVPGGYELYRKAKERFEQDYHQVPRKGVKANEVLQSFLQSQEALEKSILQADKALTDGEKTAAEMRARNEIAEKEQDLLKQKLQEQQQEMEAQQKSFQENIAQLTEKLEKERENLLREMNMMLEHKLKVQETLLNEGFREKSELMSEEINQLKNMIDDTKEEDTPWVTKALDKFGDELTSILSSPAKLLGQIVKGTNEVLQNFLQSQVAIEKSILQSDKALTDTAMAIAAVLLSSSLVNNSMSTINNDALEKLQQGDMASEAHIPGPECLIENTNGQLLVNPEALKILSAIRQPVVVVAIVGPYRTGKSYLMNKLAGKNKGFSLGSTVQSHTKGIWVWCVPHPKKPDRTLVLLDTEGLGDVEKAQLDKKRDDFCNQNLKASEDHCSALLKDIFSPLEEDVKQGIYLKPGGYRLFIEKMQELKKKYVQEPRKGIQAEEILQEYLKSKESVTDVILQTDQTLSEKEKSIEVERVKAESAQAAAKMLEEMQIKNQQMMEQKEKSHQEHVKQLTEKMERERAQLLEEQERTLALKLQGDSKNDSWIFALGVLLCSTFIYNSMSTINNQALEHLQYPSRN</sequence>
<dbReference type="Proteomes" id="UP001057279">
    <property type="component" value="Linkage Group LG01"/>
</dbReference>
<evidence type="ECO:0000313" key="1">
    <source>
        <dbReference type="EMBL" id="KAI4590776.1"/>
    </source>
</evidence>
<name>A0ACB9VL90_9CETA</name>
<protein>
    <submittedName>
        <fullName evidence="1">Uncharacterized protein</fullName>
    </submittedName>
</protein>